<dbReference type="InterPro" id="IPR011604">
    <property type="entry name" value="PDDEXK-like_dom_sf"/>
</dbReference>
<reference evidence="1 2" key="1">
    <citation type="submission" date="2016-03" db="EMBL/GenBank/DDBJ databases">
        <title>Characterisation of pf16 and phiPMW: Two novel phages infecting Pseudomonas putida PpG1.</title>
        <authorList>
            <person name="Magill D.J."/>
            <person name="Krylov V.N."/>
            <person name="Shaburova O.V."/>
            <person name="Allen C.C.R."/>
            <person name="McGrath J.W."/>
            <person name="Quinn J.P."/>
            <person name="Kulakov L.A."/>
        </authorList>
    </citation>
    <scope>NUCLEOTIDE SEQUENCE [LARGE SCALE GENOMIC DNA]</scope>
</reference>
<sequence length="255" mass="29419">MMSVNDWKQFQWVPLPFKDLQTEEGETRYYIIDENTKFPSMTSILGMLDDGGVDAWRKRVGEEEAERIVKEAVARGNNLHELSELYLMNKLERSGVKGPGSILFNRSRRHLNELGPIVGIEVALYSLQRRYAGRVDCIAFHDKHLCIVDHKNSRRKIDLSKDYACKKLYAYMLQTVGYAFALKEMFPHLPMATHGVLIVGNFDVMSSDKFKFKFTQDLCDDFDFLLKAYYGEADINDARYFKPGLSDFIKSILVS</sequence>
<organism evidence="1 2">
    <name type="scientific">Pseudomonas phage pf16</name>
    <dbReference type="NCBI Taxonomy" id="1815630"/>
    <lineage>
        <taxon>Viruses</taxon>
        <taxon>Duplodnaviria</taxon>
        <taxon>Heunggongvirae</taxon>
        <taxon>Uroviricota</taxon>
        <taxon>Caudoviricetes</taxon>
        <taxon>Chakrabartyvirus</taxon>
        <taxon>Chakrabartyvirus pf16</taxon>
    </lineage>
</organism>
<proteinExistence type="predicted"/>
<dbReference type="EMBL" id="KU873925">
    <property type="protein sequence ID" value="AND75063.1"/>
    <property type="molecule type" value="Genomic_DNA"/>
</dbReference>
<name>A0A1S5R418_9CAUD</name>
<evidence type="ECO:0000313" key="1">
    <source>
        <dbReference type="EMBL" id="AND75063.1"/>
    </source>
</evidence>
<dbReference type="PANTHER" id="PTHR31340:SF3">
    <property type="entry name" value="MITOCHONDRIAL GENOME MAINTENANCE EXONUCLEASE 1"/>
    <property type="match status" value="1"/>
</dbReference>
<dbReference type="PANTHER" id="PTHR31340">
    <property type="entry name" value="MITOCHONDRIAL GENOME MAINTENANCE EXONUCLEASE 1"/>
    <property type="match status" value="1"/>
</dbReference>
<dbReference type="Gene3D" id="3.90.320.10">
    <property type="match status" value="1"/>
</dbReference>
<evidence type="ECO:0000313" key="2">
    <source>
        <dbReference type="Proteomes" id="UP000225821"/>
    </source>
</evidence>
<keyword evidence="2" id="KW-1185">Reference proteome</keyword>
<dbReference type="OrthoDB" id="7665at10239"/>
<protein>
    <submittedName>
        <fullName evidence="1">Uncharacterized protein</fullName>
    </submittedName>
</protein>
<gene>
    <name evidence="1" type="ORF">pf16_140</name>
</gene>
<accession>A0A1S5R418</accession>
<dbReference type="Proteomes" id="UP000225821">
    <property type="component" value="Segment"/>
</dbReference>